<sequence length="68" mass="7801">MISKDLVVIVLSKPFQEHQEEMSSIEPETTRSLLQIPKKLPHLSPMNDKEVANSLPTTITHNTYQEKE</sequence>
<accession>A0ACC4BZU3</accession>
<comment type="caution">
    <text evidence="1">The sequence shown here is derived from an EMBL/GenBank/DDBJ whole genome shotgun (WGS) entry which is preliminary data.</text>
</comment>
<dbReference type="Proteomes" id="UP000309997">
    <property type="component" value="Unassembled WGS sequence"/>
</dbReference>
<evidence type="ECO:0000313" key="2">
    <source>
        <dbReference type="Proteomes" id="UP000309997"/>
    </source>
</evidence>
<proteinExistence type="predicted"/>
<dbReference type="EMBL" id="RCHU02000007">
    <property type="protein sequence ID" value="KAL3583962.1"/>
    <property type="molecule type" value="Genomic_DNA"/>
</dbReference>
<keyword evidence="2" id="KW-1185">Reference proteome</keyword>
<reference evidence="1 2" key="1">
    <citation type="journal article" date="2024" name="Plant Biotechnol. J.">
        <title>Genome and CRISPR/Cas9 system of a widespread forest tree (Populus alba) in the world.</title>
        <authorList>
            <person name="Liu Y.J."/>
            <person name="Jiang P.F."/>
            <person name="Han X.M."/>
            <person name="Li X.Y."/>
            <person name="Wang H.M."/>
            <person name="Wang Y.J."/>
            <person name="Wang X.X."/>
            <person name="Zeng Q.Y."/>
        </authorList>
    </citation>
    <scope>NUCLEOTIDE SEQUENCE [LARGE SCALE GENOMIC DNA]</scope>
    <source>
        <strain evidence="2">cv. PAL-ZL1</strain>
    </source>
</reference>
<organism evidence="1 2">
    <name type="scientific">Populus alba</name>
    <name type="common">White poplar</name>
    <dbReference type="NCBI Taxonomy" id="43335"/>
    <lineage>
        <taxon>Eukaryota</taxon>
        <taxon>Viridiplantae</taxon>
        <taxon>Streptophyta</taxon>
        <taxon>Embryophyta</taxon>
        <taxon>Tracheophyta</taxon>
        <taxon>Spermatophyta</taxon>
        <taxon>Magnoliopsida</taxon>
        <taxon>eudicotyledons</taxon>
        <taxon>Gunneridae</taxon>
        <taxon>Pentapetalae</taxon>
        <taxon>rosids</taxon>
        <taxon>fabids</taxon>
        <taxon>Malpighiales</taxon>
        <taxon>Salicaceae</taxon>
        <taxon>Saliceae</taxon>
        <taxon>Populus</taxon>
    </lineage>
</organism>
<evidence type="ECO:0000313" key="1">
    <source>
        <dbReference type="EMBL" id="KAL3583962.1"/>
    </source>
</evidence>
<protein>
    <submittedName>
        <fullName evidence="1">Uncharacterized protein</fullName>
    </submittedName>
</protein>
<gene>
    <name evidence="1" type="ORF">D5086_015023</name>
</gene>
<name>A0ACC4BZU3_POPAL</name>